<gene>
    <name evidence="1" type="ORF">NCTC10783_03620</name>
</gene>
<organism evidence="1 2">
    <name type="scientific">Pseudomonas fluorescens</name>
    <dbReference type="NCBI Taxonomy" id="294"/>
    <lineage>
        <taxon>Bacteria</taxon>
        <taxon>Pseudomonadati</taxon>
        <taxon>Pseudomonadota</taxon>
        <taxon>Gammaproteobacteria</taxon>
        <taxon>Pseudomonadales</taxon>
        <taxon>Pseudomonadaceae</taxon>
        <taxon>Pseudomonas</taxon>
    </lineage>
</organism>
<proteinExistence type="predicted"/>
<dbReference type="EMBL" id="LR134300">
    <property type="protein sequence ID" value="VEE47727.1"/>
    <property type="molecule type" value="Genomic_DNA"/>
</dbReference>
<protein>
    <recommendedName>
        <fullName evidence="3">DUF2357 domain-containing protein</fullName>
    </recommendedName>
</protein>
<evidence type="ECO:0000313" key="2">
    <source>
        <dbReference type="Proteomes" id="UP000278078"/>
    </source>
</evidence>
<accession>A0A3S5E517</accession>
<dbReference type="Proteomes" id="UP000278078">
    <property type="component" value="Chromosome"/>
</dbReference>
<dbReference type="AlphaFoldDB" id="A0A3S5E517"/>
<reference evidence="1 2" key="1">
    <citation type="submission" date="2018-12" db="EMBL/GenBank/DDBJ databases">
        <authorList>
            <consortium name="Pathogen Informatics"/>
        </authorList>
    </citation>
    <scope>NUCLEOTIDE SEQUENCE [LARGE SCALE GENOMIC DNA]</scope>
    <source>
        <strain evidence="1 2">NCTC10783</strain>
    </source>
</reference>
<evidence type="ECO:0008006" key="3">
    <source>
        <dbReference type="Google" id="ProtNLM"/>
    </source>
</evidence>
<evidence type="ECO:0000313" key="1">
    <source>
        <dbReference type="EMBL" id="VEE47727.1"/>
    </source>
</evidence>
<sequence>MWLDRLTGEQCRQLPPVIEPGRYELAASGPAFNGHTPAFSGVLVSDGGERCQLGGEVRSFVLPQQAQATAAELLCKAIATIDADMLQFSLMSPLMPAAIIDAQSHLLPFEERLIDVVQQGHLHQISQRPRLDLHYEDEVADVARARRLAKGALVYLASHSECWQRQTLSGVIPKKVLARFSEDDYGIYENRVYARLLDETERHLQRRLSALKSLQATLDQALKFYRSEDVDFRLSHEVCRLWGMTFDQVATSKVSELLSETLGTLQRLHRTISGLQQSGLYLLVSRQAQVTGALHLTNILSHDPHYRHLAILWDLLAKTTVANRATSEERFRQNQYLANAYSRYAGLVLRHALRPYLHGQVEGTWAGRRIRLQQSGLEWQLVSAASSEHAAEDVLLTVVPWLTDVPWPEGLQHLPVERFIAWPAIGQEPQQSAYQGHWITLSPSDMYCVERFGLLVDQALYRMVLLSYSQPLTKIPVKVLALADGIQGVHVDHQAHALEVREIVPAESIELLKNALIAANSTRQGLALEQLNQEILALENCPVCKAKADLVFQSPAGFRTNCEGCGTQRYLRQQDGRFVFEQNVSGRAEFLTLGRRAFSMQI</sequence>
<name>A0A3S5E517_PSEFL</name>